<dbReference type="Proteomes" id="UP000266673">
    <property type="component" value="Unassembled WGS sequence"/>
</dbReference>
<dbReference type="OrthoDB" id="2410654at2759"/>
<gene>
    <name evidence="1" type="ORF">C2G38_759037</name>
</gene>
<sequence>MRERDYIIKILSPIINDLLEEYDSGLFQTYWIEKTSKRVQTRKRRKIHAEYVKFGNESTKVGVGVELRNYGIELVSMEVGNVETDNNDLKLREDHTALKIELKNMLDNFRDELHFKKKDIAEIFVMGIQITGLKWVIYCLSYNYDADFYFLSEVATLVMPRSLSAMEQLLGPFIKNLLGFRYTLLMLNKKIASMAIARQSTPSPASSPLSQTSEAPKIIRVTEDVFKILNGIY</sequence>
<evidence type="ECO:0000313" key="1">
    <source>
        <dbReference type="EMBL" id="RIB03627.1"/>
    </source>
</evidence>
<accession>A0A397U3N8</accession>
<reference evidence="1 2" key="1">
    <citation type="submission" date="2018-06" db="EMBL/GenBank/DDBJ databases">
        <title>Comparative genomics reveals the genomic features of Rhizophagus irregularis, R. cerebriforme, R. diaphanum and Gigaspora rosea, and their symbiotic lifestyle signature.</title>
        <authorList>
            <person name="Morin E."/>
            <person name="San Clemente H."/>
            <person name="Chen E.C.H."/>
            <person name="De La Providencia I."/>
            <person name="Hainaut M."/>
            <person name="Kuo A."/>
            <person name="Kohler A."/>
            <person name="Murat C."/>
            <person name="Tang N."/>
            <person name="Roy S."/>
            <person name="Loubradou J."/>
            <person name="Henrissat B."/>
            <person name="Grigoriev I.V."/>
            <person name="Corradi N."/>
            <person name="Roux C."/>
            <person name="Martin F.M."/>
        </authorList>
    </citation>
    <scope>NUCLEOTIDE SEQUENCE [LARGE SCALE GENOMIC DNA]</scope>
    <source>
        <strain evidence="1 2">DAOM 194757</strain>
    </source>
</reference>
<organism evidence="1 2">
    <name type="scientific">Gigaspora rosea</name>
    <dbReference type="NCBI Taxonomy" id="44941"/>
    <lineage>
        <taxon>Eukaryota</taxon>
        <taxon>Fungi</taxon>
        <taxon>Fungi incertae sedis</taxon>
        <taxon>Mucoromycota</taxon>
        <taxon>Glomeromycotina</taxon>
        <taxon>Glomeromycetes</taxon>
        <taxon>Diversisporales</taxon>
        <taxon>Gigasporaceae</taxon>
        <taxon>Gigaspora</taxon>
    </lineage>
</organism>
<evidence type="ECO:0000313" key="2">
    <source>
        <dbReference type="Proteomes" id="UP000266673"/>
    </source>
</evidence>
<proteinExistence type="predicted"/>
<keyword evidence="2" id="KW-1185">Reference proteome</keyword>
<dbReference type="EMBL" id="QKWP01002358">
    <property type="protein sequence ID" value="RIB03627.1"/>
    <property type="molecule type" value="Genomic_DNA"/>
</dbReference>
<name>A0A397U3N8_9GLOM</name>
<dbReference type="AlphaFoldDB" id="A0A397U3N8"/>
<protein>
    <submittedName>
        <fullName evidence="1">Uncharacterized protein</fullName>
    </submittedName>
</protein>
<comment type="caution">
    <text evidence="1">The sequence shown here is derived from an EMBL/GenBank/DDBJ whole genome shotgun (WGS) entry which is preliminary data.</text>
</comment>